<organism evidence="9 11">
    <name type="scientific">Bacillus glycinifermentans</name>
    <dbReference type="NCBI Taxonomy" id="1664069"/>
    <lineage>
        <taxon>Bacteria</taxon>
        <taxon>Bacillati</taxon>
        <taxon>Bacillota</taxon>
        <taxon>Bacilli</taxon>
        <taxon>Bacillales</taxon>
        <taxon>Bacillaceae</taxon>
        <taxon>Bacillus</taxon>
    </lineage>
</organism>
<evidence type="ECO:0000313" key="11">
    <source>
        <dbReference type="Proteomes" id="UP000036168"/>
    </source>
</evidence>
<dbReference type="SUPFAM" id="SSF103473">
    <property type="entry name" value="MFS general substrate transporter"/>
    <property type="match status" value="1"/>
</dbReference>
<feature type="domain" description="Major facilitator superfamily (MFS) profile" evidence="8">
    <location>
        <begin position="12"/>
        <end position="405"/>
    </location>
</feature>
<dbReference type="PROSITE" id="PS50850">
    <property type="entry name" value="MFS"/>
    <property type="match status" value="1"/>
</dbReference>
<evidence type="ECO:0000256" key="5">
    <source>
        <dbReference type="ARBA" id="ARBA00022989"/>
    </source>
</evidence>
<dbReference type="InterPro" id="IPR036259">
    <property type="entry name" value="MFS_trans_sf"/>
</dbReference>
<keyword evidence="3" id="KW-1003">Cell membrane</keyword>
<evidence type="ECO:0000313" key="12">
    <source>
        <dbReference type="Proteomes" id="UP001341297"/>
    </source>
</evidence>
<evidence type="ECO:0000256" key="2">
    <source>
        <dbReference type="ARBA" id="ARBA00022448"/>
    </source>
</evidence>
<dbReference type="EMBL" id="JARRTL010000018">
    <property type="protein sequence ID" value="MEC0486499.1"/>
    <property type="molecule type" value="Genomic_DNA"/>
</dbReference>
<feature type="transmembrane region" description="Helical" evidence="7">
    <location>
        <begin position="12"/>
        <end position="38"/>
    </location>
</feature>
<evidence type="ECO:0000256" key="1">
    <source>
        <dbReference type="ARBA" id="ARBA00004651"/>
    </source>
</evidence>
<evidence type="ECO:0000256" key="3">
    <source>
        <dbReference type="ARBA" id="ARBA00022475"/>
    </source>
</evidence>
<reference evidence="9" key="2">
    <citation type="submission" date="2015-10" db="EMBL/GenBank/DDBJ databases">
        <authorList>
            <person name="Gilbert D.G."/>
        </authorList>
    </citation>
    <scope>NUCLEOTIDE SEQUENCE</scope>
    <source>
        <strain evidence="9">GO-13</strain>
    </source>
</reference>
<reference evidence="10 12" key="3">
    <citation type="submission" date="2023-03" db="EMBL/GenBank/DDBJ databases">
        <title>Agriculturally important microbes genome sequencing.</title>
        <authorList>
            <person name="Dunlap C."/>
        </authorList>
    </citation>
    <scope>NUCLEOTIDE SEQUENCE [LARGE SCALE GENOMIC DNA]</scope>
    <source>
        <strain evidence="10 12">CBP-3203</strain>
    </source>
</reference>
<reference evidence="9 11" key="1">
    <citation type="journal article" date="2015" name="Int. J. Syst. Evol. Microbiol.">
        <title>Bacillus glycinifermentans sp. nov., isolated from fermented soybean paste.</title>
        <authorList>
            <person name="Kim S.J."/>
            <person name="Dunlap C.A."/>
            <person name="Kwon S.W."/>
            <person name="Rooney A.P."/>
        </authorList>
    </citation>
    <scope>NUCLEOTIDE SEQUENCE [LARGE SCALE GENOMIC DNA]</scope>
    <source>
        <strain evidence="9 11">GO-13</strain>
    </source>
</reference>
<comment type="subcellular location">
    <subcellularLocation>
        <location evidence="1">Cell membrane</location>
        <topology evidence="1">Multi-pass membrane protein</topology>
    </subcellularLocation>
</comment>
<keyword evidence="6 7" id="KW-0472">Membrane</keyword>
<name>A0A0J6H1F7_9BACI</name>
<dbReference type="STRING" id="1664069.BGLY_0887"/>
<gene>
    <name evidence="9" type="ORF">AB447_222940</name>
    <name evidence="10" type="ORF">P8828_17060</name>
</gene>
<keyword evidence="12" id="KW-1185">Reference proteome</keyword>
<protein>
    <submittedName>
        <fullName evidence="10">MFS transporter</fullName>
    </submittedName>
</protein>
<evidence type="ECO:0000313" key="9">
    <source>
        <dbReference type="EMBL" id="KRT92049.1"/>
    </source>
</evidence>
<dbReference type="InterPro" id="IPR020846">
    <property type="entry name" value="MFS_dom"/>
</dbReference>
<evidence type="ECO:0000313" key="10">
    <source>
        <dbReference type="EMBL" id="MEC0486499.1"/>
    </source>
</evidence>
<dbReference type="PATRIC" id="fig|1664069.3.peg.971"/>
<dbReference type="RefSeq" id="WP_048407247.1">
    <property type="nucleotide sequence ID" value="NZ_CP023481.1"/>
</dbReference>
<feature type="transmembrane region" description="Helical" evidence="7">
    <location>
        <begin position="221"/>
        <end position="245"/>
    </location>
</feature>
<feature type="transmembrane region" description="Helical" evidence="7">
    <location>
        <begin position="92"/>
        <end position="117"/>
    </location>
</feature>
<dbReference type="AlphaFoldDB" id="A0A0J6H1F7"/>
<proteinExistence type="predicted"/>
<dbReference type="InterPro" id="IPR011701">
    <property type="entry name" value="MFS"/>
</dbReference>
<feature type="transmembrane region" description="Helical" evidence="7">
    <location>
        <begin position="257"/>
        <end position="277"/>
    </location>
</feature>
<dbReference type="PANTHER" id="PTHR43266">
    <property type="entry name" value="MACROLIDE-EFFLUX PROTEIN"/>
    <property type="match status" value="1"/>
</dbReference>
<keyword evidence="4 7" id="KW-0812">Transmembrane</keyword>
<dbReference type="Proteomes" id="UP001341297">
    <property type="component" value="Unassembled WGS sequence"/>
</dbReference>
<dbReference type="Pfam" id="PF07690">
    <property type="entry name" value="MFS_1"/>
    <property type="match status" value="1"/>
</dbReference>
<keyword evidence="2" id="KW-0813">Transport</keyword>
<feature type="transmembrane region" description="Helical" evidence="7">
    <location>
        <begin position="284"/>
        <end position="306"/>
    </location>
</feature>
<feature type="transmembrane region" description="Helical" evidence="7">
    <location>
        <begin position="50"/>
        <end position="71"/>
    </location>
</feature>
<feature type="transmembrane region" description="Helical" evidence="7">
    <location>
        <begin position="167"/>
        <end position="186"/>
    </location>
</feature>
<dbReference type="GO" id="GO:0005886">
    <property type="term" value="C:plasma membrane"/>
    <property type="evidence" value="ECO:0007669"/>
    <property type="project" value="UniProtKB-SubCell"/>
</dbReference>
<sequence>MNAENRLALNRPFFILMGSQILSSFGDWIQVLAVLSLAGFQFQASPLEMSALMMCFAVPVIGITPFAGVLADRYNRKTIMITSEIGRSCTAYLMLFAESIWSLYVLLFLLSSFSSFFVPAKNGKLKEIVPEPHMQKAVSVSGMIDNGSKIIGPAIAGGLIAAFSIHVSFYVNAALFLLSGLLLFALPKDPYLERRSGRLKSPVRLFADFKQGIVFIQKNRLLFTGLAVSFFVILVLQIADSQIVVLIRELPGAPAELIGTCMSASGAGMLLTTAFLGKIVIRSFLRFFIGGSMMLGISIGSAPFVAGLAGEWLHVLFLTVFFFAGSGFSLVYIPFHILAQQTVPASYSGRIFGTIQSATTFGSVAGMSCGGLLAEWAGVKNAFVLSGSLLAVLGAAVIMLSKGRGTPIVTENHTGTERQTEG</sequence>
<accession>A0A0J6H1F7</accession>
<keyword evidence="5 7" id="KW-1133">Transmembrane helix</keyword>
<feature type="transmembrane region" description="Helical" evidence="7">
    <location>
        <begin position="351"/>
        <end position="376"/>
    </location>
</feature>
<dbReference type="OrthoDB" id="9775268at2"/>
<evidence type="ECO:0000256" key="7">
    <source>
        <dbReference type="SAM" id="Phobius"/>
    </source>
</evidence>
<dbReference type="Gene3D" id="1.20.1250.20">
    <property type="entry name" value="MFS general substrate transporter like domains"/>
    <property type="match status" value="1"/>
</dbReference>
<comment type="caution">
    <text evidence="9">The sequence shown here is derived from an EMBL/GenBank/DDBJ whole genome shotgun (WGS) entry which is preliminary data.</text>
</comment>
<feature type="transmembrane region" description="Helical" evidence="7">
    <location>
        <begin position="312"/>
        <end position="339"/>
    </location>
</feature>
<dbReference type="CDD" id="cd06173">
    <property type="entry name" value="MFS_MefA_like"/>
    <property type="match status" value="1"/>
</dbReference>
<evidence type="ECO:0000259" key="8">
    <source>
        <dbReference type="PROSITE" id="PS50850"/>
    </source>
</evidence>
<evidence type="ECO:0000256" key="6">
    <source>
        <dbReference type="ARBA" id="ARBA00023136"/>
    </source>
</evidence>
<dbReference type="Proteomes" id="UP000036168">
    <property type="component" value="Unassembled WGS sequence"/>
</dbReference>
<dbReference type="GO" id="GO:0022857">
    <property type="term" value="F:transmembrane transporter activity"/>
    <property type="evidence" value="ECO:0007669"/>
    <property type="project" value="InterPro"/>
</dbReference>
<dbReference type="PANTHER" id="PTHR43266:SF2">
    <property type="entry name" value="MAJOR FACILITATOR SUPERFAMILY (MFS) PROFILE DOMAIN-CONTAINING PROTEIN"/>
    <property type="match status" value="1"/>
</dbReference>
<dbReference type="EMBL" id="LECW02000035">
    <property type="protein sequence ID" value="KRT92049.1"/>
    <property type="molecule type" value="Genomic_DNA"/>
</dbReference>
<feature type="transmembrane region" description="Helical" evidence="7">
    <location>
        <begin position="382"/>
        <end position="400"/>
    </location>
</feature>
<evidence type="ECO:0000256" key="4">
    <source>
        <dbReference type="ARBA" id="ARBA00022692"/>
    </source>
</evidence>